<dbReference type="STRING" id="1441469.A0A1Q5Q6L7"/>
<comment type="caution">
    <text evidence="9">The sequence shown here is derived from an EMBL/GenBank/DDBJ whole genome shotgun (WGS) entry which is preliminary data.</text>
</comment>
<dbReference type="RefSeq" id="XP_020115534.1">
    <property type="nucleotide sequence ID" value="XM_020265263.1"/>
</dbReference>
<evidence type="ECO:0000256" key="6">
    <source>
        <dbReference type="SAM" id="MobiDB-lite"/>
    </source>
</evidence>
<dbReference type="PANTHER" id="PTHR33048">
    <property type="entry name" value="PTH11-LIKE INTEGRAL MEMBRANE PROTEIN (AFU_ORTHOLOGUE AFUA_5G11245)"/>
    <property type="match status" value="1"/>
</dbReference>
<comment type="subcellular location">
    <subcellularLocation>
        <location evidence="1">Membrane</location>
        <topology evidence="1">Multi-pass membrane protein</topology>
    </subcellularLocation>
</comment>
<gene>
    <name evidence="9" type="ORF">UA08_09266</name>
</gene>
<keyword evidence="3 7" id="KW-1133">Transmembrane helix</keyword>
<keyword evidence="10" id="KW-1185">Reference proteome</keyword>
<reference evidence="9 10" key="1">
    <citation type="submission" date="2015-06" db="EMBL/GenBank/DDBJ databases">
        <title>Talaromyces atroroseus IBT 11181 draft genome.</title>
        <authorList>
            <person name="Rasmussen K.B."/>
            <person name="Rasmussen S."/>
            <person name="Petersen B."/>
            <person name="Sicheritz-Ponten T."/>
            <person name="Mortensen U.H."/>
            <person name="Thrane U."/>
        </authorList>
    </citation>
    <scope>NUCLEOTIDE SEQUENCE [LARGE SCALE GENOMIC DNA]</scope>
    <source>
        <strain evidence="9 10">IBT 11181</strain>
    </source>
</reference>
<feature type="transmembrane region" description="Helical" evidence="7">
    <location>
        <begin position="171"/>
        <end position="194"/>
    </location>
</feature>
<protein>
    <recommendedName>
        <fullName evidence="8">Rhodopsin domain-containing protein</fullName>
    </recommendedName>
</protein>
<organism evidence="9 10">
    <name type="scientific">Talaromyces atroroseus</name>
    <dbReference type="NCBI Taxonomy" id="1441469"/>
    <lineage>
        <taxon>Eukaryota</taxon>
        <taxon>Fungi</taxon>
        <taxon>Dikarya</taxon>
        <taxon>Ascomycota</taxon>
        <taxon>Pezizomycotina</taxon>
        <taxon>Eurotiomycetes</taxon>
        <taxon>Eurotiomycetidae</taxon>
        <taxon>Eurotiales</taxon>
        <taxon>Trichocomaceae</taxon>
        <taxon>Talaromyces</taxon>
        <taxon>Talaromyces sect. Trachyspermi</taxon>
    </lineage>
</organism>
<dbReference type="Pfam" id="PF20684">
    <property type="entry name" value="Fung_rhodopsin"/>
    <property type="match status" value="1"/>
</dbReference>
<evidence type="ECO:0000313" key="10">
    <source>
        <dbReference type="Proteomes" id="UP000214365"/>
    </source>
</evidence>
<feature type="compositionally biased region" description="Basic and acidic residues" evidence="6">
    <location>
        <begin position="362"/>
        <end position="371"/>
    </location>
</feature>
<evidence type="ECO:0000256" key="3">
    <source>
        <dbReference type="ARBA" id="ARBA00022989"/>
    </source>
</evidence>
<keyword evidence="4 7" id="KW-0472">Membrane</keyword>
<dbReference type="InterPro" id="IPR052337">
    <property type="entry name" value="SAT4-like"/>
</dbReference>
<name>A0A1Q5Q6L7_TALAT</name>
<evidence type="ECO:0000256" key="1">
    <source>
        <dbReference type="ARBA" id="ARBA00004141"/>
    </source>
</evidence>
<dbReference type="Proteomes" id="UP000214365">
    <property type="component" value="Unassembled WGS sequence"/>
</dbReference>
<dbReference type="OrthoDB" id="5329176at2759"/>
<evidence type="ECO:0000256" key="2">
    <source>
        <dbReference type="ARBA" id="ARBA00022692"/>
    </source>
</evidence>
<dbReference type="AlphaFoldDB" id="A0A1Q5Q6L7"/>
<feature type="region of interest" description="Disordered" evidence="6">
    <location>
        <begin position="362"/>
        <end position="384"/>
    </location>
</feature>
<feature type="transmembrane region" description="Helical" evidence="7">
    <location>
        <begin position="12"/>
        <end position="34"/>
    </location>
</feature>
<evidence type="ECO:0000256" key="4">
    <source>
        <dbReference type="ARBA" id="ARBA00023136"/>
    </source>
</evidence>
<dbReference type="InterPro" id="IPR049326">
    <property type="entry name" value="Rhodopsin_dom_fungi"/>
</dbReference>
<evidence type="ECO:0000256" key="7">
    <source>
        <dbReference type="SAM" id="Phobius"/>
    </source>
</evidence>
<evidence type="ECO:0000313" key="9">
    <source>
        <dbReference type="EMBL" id="OKL55413.1"/>
    </source>
</evidence>
<dbReference type="GO" id="GO:0016020">
    <property type="term" value="C:membrane"/>
    <property type="evidence" value="ECO:0007669"/>
    <property type="project" value="UniProtKB-SubCell"/>
</dbReference>
<dbReference type="EMBL" id="LFMY01000021">
    <property type="protein sequence ID" value="OKL55413.1"/>
    <property type="molecule type" value="Genomic_DNA"/>
</dbReference>
<feature type="domain" description="Rhodopsin" evidence="8">
    <location>
        <begin position="30"/>
        <end position="270"/>
    </location>
</feature>
<comment type="similarity">
    <text evidence="5">Belongs to the SAT4 family.</text>
</comment>
<accession>A0A1Q5Q6L7</accession>
<dbReference type="GeneID" id="31009022"/>
<feature type="transmembrane region" description="Helical" evidence="7">
    <location>
        <begin position="46"/>
        <end position="66"/>
    </location>
</feature>
<proteinExistence type="inferred from homology"/>
<feature type="transmembrane region" description="Helical" evidence="7">
    <location>
        <begin position="125"/>
        <end position="147"/>
    </location>
</feature>
<evidence type="ECO:0000256" key="5">
    <source>
        <dbReference type="ARBA" id="ARBA00038359"/>
    </source>
</evidence>
<evidence type="ECO:0000259" key="8">
    <source>
        <dbReference type="Pfam" id="PF20684"/>
    </source>
</evidence>
<sequence length="384" mass="42547">MTTQPTSRLQNAGIAIEIIGPVLALICVSLRLYHRLKTGNHGWDDAWIVVAMALSIALAVGSIKVIKLDYVAIHYWDVPKNYDPTPGLMWIYIIGAVYNPILAIVKQSVLIFLLRLASTKAGVRYAVWAVSAFNISEMIAVFFVVIFQCSPIASNWNLALTPTAKCINRDVFGLTTGGLTILTDLFTLAVPIYIFVNLKINRKTKLALNFVFLLGFAVTIVSIVRLYFLEQHLVDTNPDANYSLGFCVSSIECNLAIITACGPAMWPLLRTWIPRGLTGYRSDNNNGDVELTRSANRTPGSSATPMNLGRRFSRKEIKDIRGDNARGKTFISASRPEDSDEEVLMMHETVGIVRTTDYSVVREQERNRSRDAAPSISIGEHGSY</sequence>
<keyword evidence="2 7" id="KW-0812">Transmembrane</keyword>
<feature type="transmembrane region" description="Helical" evidence="7">
    <location>
        <begin position="89"/>
        <end position="113"/>
    </location>
</feature>
<feature type="transmembrane region" description="Helical" evidence="7">
    <location>
        <begin position="206"/>
        <end position="228"/>
    </location>
</feature>
<dbReference type="PANTHER" id="PTHR33048:SF55">
    <property type="entry name" value="INTEGRAL MEMBRANE PROTEIN"/>
    <property type="match status" value="1"/>
</dbReference>